<dbReference type="AlphaFoldDB" id="A0A238JJI0"/>
<sequence length="35" mass="4018">MTAPDHMLKTLKIYLHETGHPHMWCGETGVVRTII</sequence>
<dbReference type="EMBL" id="FXYD01000001">
    <property type="protein sequence ID" value="SMX30821.1"/>
    <property type="molecule type" value="Genomic_DNA"/>
</dbReference>
<dbReference type="Proteomes" id="UP000203464">
    <property type="component" value="Unassembled WGS sequence"/>
</dbReference>
<name>A0A238JJI0_9RHOB</name>
<gene>
    <name evidence="1" type="ORF">OCA8868_00048</name>
</gene>
<protein>
    <submittedName>
        <fullName evidence="1">Uncharacterized protein</fullName>
    </submittedName>
</protein>
<accession>A0A238JJI0</accession>
<organism evidence="1 2">
    <name type="scientific">Octadecabacter ascidiaceicola</name>
    <dbReference type="NCBI Taxonomy" id="1655543"/>
    <lineage>
        <taxon>Bacteria</taxon>
        <taxon>Pseudomonadati</taxon>
        <taxon>Pseudomonadota</taxon>
        <taxon>Alphaproteobacteria</taxon>
        <taxon>Rhodobacterales</taxon>
        <taxon>Roseobacteraceae</taxon>
        <taxon>Octadecabacter</taxon>
    </lineage>
</organism>
<evidence type="ECO:0000313" key="2">
    <source>
        <dbReference type="Proteomes" id="UP000203464"/>
    </source>
</evidence>
<keyword evidence="2" id="KW-1185">Reference proteome</keyword>
<reference evidence="2" key="1">
    <citation type="submission" date="2017-05" db="EMBL/GenBank/DDBJ databases">
        <authorList>
            <person name="Rodrigo-Torres L."/>
            <person name="Arahal R. D."/>
            <person name="Lucena T."/>
        </authorList>
    </citation>
    <scope>NUCLEOTIDE SEQUENCE [LARGE SCALE GENOMIC DNA]</scope>
    <source>
        <strain evidence="2">CECT 8868</strain>
    </source>
</reference>
<evidence type="ECO:0000313" key="1">
    <source>
        <dbReference type="EMBL" id="SMX30821.1"/>
    </source>
</evidence>
<proteinExistence type="predicted"/>